<keyword evidence="4 9" id="KW-0156">Chromatin regulator</keyword>
<dbReference type="GO" id="GO:0035267">
    <property type="term" value="C:NuA4 histone acetyltransferase complex"/>
    <property type="evidence" value="ECO:0007669"/>
    <property type="project" value="UniProtKB-UniRule"/>
</dbReference>
<keyword evidence="13" id="KW-1185">Reference proteome</keyword>
<comment type="subunit">
    <text evidence="9">Component of the NuA4 histone acetyltransferase complex.</text>
</comment>
<evidence type="ECO:0000256" key="11">
    <source>
        <dbReference type="SAM" id="MobiDB-lite"/>
    </source>
</evidence>
<dbReference type="AlphaFoldDB" id="A0A9W4XG39"/>
<dbReference type="GO" id="GO:0005634">
    <property type="term" value="C:nucleus"/>
    <property type="evidence" value="ECO:0007669"/>
    <property type="project" value="UniProtKB-SubCell"/>
</dbReference>
<feature type="region of interest" description="Disordered" evidence="11">
    <location>
        <begin position="107"/>
        <end position="156"/>
    </location>
</feature>
<keyword evidence="8 9" id="KW-0539">Nucleus</keyword>
<evidence type="ECO:0000256" key="2">
    <source>
        <dbReference type="ARBA" id="ARBA00010916"/>
    </source>
</evidence>
<evidence type="ECO:0000256" key="4">
    <source>
        <dbReference type="ARBA" id="ARBA00022853"/>
    </source>
</evidence>
<dbReference type="Proteomes" id="UP001152885">
    <property type="component" value="Unassembled WGS sequence"/>
</dbReference>
<evidence type="ECO:0000256" key="7">
    <source>
        <dbReference type="ARBA" id="ARBA00023163"/>
    </source>
</evidence>
<accession>A0A9W4XG39</accession>
<comment type="similarity">
    <text evidence="2 9">Belongs to the EAF6 family.</text>
</comment>
<organism evidence="12 13">
    <name type="scientific">Candida verbasci</name>
    <dbReference type="NCBI Taxonomy" id="1227364"/>
    <lineage>
        <taxon>Eukaryota</taxon>
        <taxon>Fungi</taxon>
        <taxon>Dikarya</taxon>
        <taxon>Ascomycota</taxon>
        <taxon>Saccharomycotina</taxon>
        <taxon>Pichiomycetes</taxon>
        <taxon>Debaryomycetaceae</taxon>
        <taxon>Candida/Lodderomyces clade</taxon>
        <taxon>Candida</taxon>
    </lineage>
</organism>
<dbReference type="Pfam" id="PF09340">
    <property type="entry name" value="NuA4"/>
    <property type="match status" value="1"/>
</dbReference>
<evidence type="ECO:0000256" key="6">
    <source>
        <dbReference type="ARBA" id="ARBA00023054"/>
    </source>
</evidence>
<evidence type="ECO:0000256" key="3">
    <source>
        <dbReference type="ARBA" id="ARBA00018504"/>
    </source>
</evidence>
<proteinExistence type="inferred from homology"/>
<evidence type="ECO:0000256" key="1">
    <source>
        <dbReference type="ARBA" id="ARBA00004123"/>
    </source>
</evidence>
<evidence type="ECO:0000256" key="9">
    <source>
        <dbReference type="RuleBase" id="RU368022"/>
    </source>
</evidence>
<dbReference type="InterPro" id="IPR015418">
    <property type="entry name" value="Eaf6"/>
</dbReference>
<sequence>MSEETKVEKEKYNELTRKIRDQIIKKNELIDKLNNLEDKIYQKENEYFEESVIGNIIKGFENFSKSSGSTTGGSIINSKRRVTYTDDDHIFSLSSVKYIKNYSRRHNYTNGSKDDNFENFEDSVEPPNNKSIDKISEISSNSSTPTRKRKARTLDD</sequence>
<comment type="function">
    <text evidence="9">Component of the NuA4 histone acetyltransferase complex which is involved in transcriptional activation of selected genes principally by acetylation of nucleosomal histone H4 and H2A. The NuA4 complex is also involved in DNA repair.</text>
</comment>
<dbReference type="EMBL" id="CANTUO010000001">
    <property type="protein sequence ID" value="CAI5757404.1"/>
    <property type="molecule type" value="Genomic_DNA"/>
</dbReference>
<keyword evidence="9" id="KW-0227">DNA damage</keyword>
<keyword evidence="7 9" id="KW-0804">Transcription</keyword>
<reference evidence="12" key="1">
    <citation type="submission" date="2022-12" db="EMBL/GenBank/DDBJ databases">
        <authorList>
            <person name="Brejova B."/>
        </authorList>
    </citation>
    <scope>NUCLEOTIDE SEQUENCE</scope>
</reference>
<evidence type="ECO:0000313" key="12">
    <source>
        <dbReference type="EMBL" id="CAI5757404.1"/>
    </source>
</evidence>
<evidence type="ECO:0000256" key="10">
    <source>
        <dbReference type="SAM" id="Coils"/>
    </source>
</evidence>
<keyword evidence="9" id="KW-0234">DNA repair</keyword>
<comment type="caution">
    <text evidence="12">The sequence shown here is derived from an EMBL/GenBank/DDBJ whole genome shotgun (WGS) entry which is preliminary data.</text>
</comment>
<comment type="subcellular location">
    <subcellularLocation>
        <location evidence="1 9">Nucleus</location>
    </subcellularLocation>
</comment>
<gene>
    <name evidence="12" type="ORF">CANVERA_P1918</name>
</gene>
<keyword evidence="6 10" id="KW-0175">Coiled coil</keyword>
<evidence type="ECO:0000256" key="5">
    <source>
        <dbReference type="ARBA" id="ARBA00023015"/>
    </source>
</evidence>
<feature type="compositionally biased region" description="Basic residues" evidence="11">
    <location>
        <begin position="146"/>
        <end position="156"/>
    </location>
</feature>
<dbReference type="OrthoDB" id="440324at2759"/>
<keyword evidence="5 9" id="KW-0805">Transcription regulation</keyword>
<feature type="coiled-coil region" evidence="10">
    <location>
        <begin position="12"/>
        <end position="46"/>
    </location>
</feature>
<evidence type="ECO:0000313" key="13">
    <source>
        <dbReference type="Proteomes" id="UP001152885"/>
    </source>
</evidence>
<protein>
    <recommendedName>
        <fullName evidence="3 9">Chromatin modification-related protein EAF6</fullName>
    </recommendedName>
</protein>
<name>A0A9W4XG39_9ASCO</name>
<dbReference type="GO" id="GO:0006325">
    <property type="term" value="P:chromatin organization"/>
    <property type="evidence" value="ECO:0007669"/>
    <property type="project" value="UniProtKB-KW"/>
</dbReference>
<evidence type="ECO:0000256" key="8">
    <source>
        <dbReference type="ARBA" id="ARBA00023242"/>
    </source>
</evidence>
<dbReference type="GO" id="GO:0006281">
    <property type="term" value="P:DNA repair"/>
    <property type="evidence" value="ECO:0007669"/>
    <property type="project" value="UniProtKB-UniRule"/>
</dbReference>
<dbReference type="PANTHER" id="PTHR13476">
    <property type="entry name" value="CHROMATIN MODIFICATION-RELATED PROTEIN MEAF6"/>
    <property type="match status" value="1"/>
</dbReference>